<dbReference type="Pfam" id="PF04716">
    <property type="entry name" value="ETC_C1_NDUFA5"/>
    <property type="match status" value="1"/>
</dbReference>
<dbReference type="PANTHER" id="PTHR12653">
    <property type="entry name" value="NADH-UBIQUINONE OXIDOREDUCTASE 13 KD-B SUBUNIT"/>
    <property type="match status" value="1"/>
</dbReference>
<evidence type="ECO:0000256" key="1">
    <source>
        <dbReference type="ARBA" id="ARBA00004443"/>
    </source>
</evidence>
<dbReference type="GO" id="GO:0022904">
    <property type="term" value="P:respiratory electron transport chain"/>
    <property type="evidence" value="ECO:0007669"/>
    <property type="project" value="InterPro"/>
</dbReference>
<name>A0AAJ0DC05_9PEZI</name>
<protein>
    <submittedName>
        <fullName evidence="9">Uncharacterized protein</fullName>
    </submittedName>
</protein>
<keyword evidence="10" id="KW-1185">Reference proteome</keyword>
<evidence type="ECO:0000256" key="7">
    <source>
        <dbReference type="ARBA" id="ARBA00023128"/>
    </source>
</evidence>
<evidence type="ECO:0000256" key="5">
    <source>
        <dbReference type="ARBA" id="ARBA00022792"/>
    </source>
</evidence>
<proteinExistence type="inferred from homology"/>
<evidence type="ECO:0000313" key="10">
    <source>
        <dbReference type="Proteomes" id="UP001271007"/>
    </source>
</evidence>
<dbReference type="AlphaFoldDB" id="A0AAJ0DC05"/>
<evidence type="ECO:0000256" key="4">
    <source>
        <dbReference type="ARBA" id="ARBA00022660"/>
    </source>
</evidence>
<keyword evidence="3" id="KW-0813">Transport</keyword>
<evidence type="ECO:0000313" key="9">
    <source>
        <dbReference type="EMBL" id="KAK3051170.1"/>
    </source>
</evidence>
<sequence>MRPALRLLASVARSQTLYNEPGLPTGLTGLYTHYSPRSTLLYLYSTTLDKLQSFPESSVYRQSTEALTRHRMSIIESVKPAGLSEWQQRVDKLVDEHPEAFRRVKTITEEEYNIVYHAPPPDASFKTEDEAINAGYKAKPQAEGPREQIDVMGRGEALERDVHGEEMSKLRVEAEPSLTMEQVSEVEQKIGSGLIEEVIAVAEGERDLVERMAEYKVWEDLEEKPVEGQWVYNERHTS</sequence>
<dbReference type="PANTHER" id="PTHR12653:SF0">
    <property type="entry name" value="NADH DEHYDROGENASE [UBIQUINONE] 1 ALPHA SUBCOMPLEX SUBUNIT 5"/>
    <property type="match status" value="1"/>
</dbReference>
<organism evidence="9 10">
    <name type="scientific">Extremus antarcticus</name>
    <dbReference type="NCBI Taxonomy" id="702011"/>
    <lineage>
        <taxon>Eukaryota</taxon>
        <taxon>Fungi</taxon>
        <taxon>Dikarya</taxon>
        <taxon>Ascomycota</taxon>
        <taxon>Pezizomycotina</taxon>
        <taxon>Dothideomycetes</taxon>
        <taxon>Dothideomycetidae</taxon>
        <taxon>Mycosphaerellales</taxon>
        <taxon>Extremaceae</taxon>
        <taxon>Extremus</taxon>
    </lineage>
</organism>
<keyword evidence="6" id="KW-0249">Electron transport</keyword>
<evidence type="ECO:0000256" key="2">
    <source>
        <dbReference type="ARBA" id="ARBA00010261"/>
    </source>
</evidence>
<keyword evidence="5" id="KW-0999">Mitochondrion inner membrane</keyword>
<dbReference type="Proteomes" id="UP001271007">
    <property type="component" value="Unassembled WGS sequence"/>
</dbReference>
<keyword evidence="7" id="KW-0496">Mitochondrion</keyword>
<gene>
    <name evidence="9" type="ORF">LTR09_007566</name>
</gene>
<comment type="subcellular location">
    <subcellularLocation>
        <location evidence="1">Mitochondrion inner membrane</location>
        <topology evidence="1">Peripheral membrane protein</topology>
        <orientation evidence="1">Matrix side</orientation>
    </subcellularLocation>
</comment>
<comment type="similarity">
    <text evidence="2">Belongs to the complex I NDUFA5 subunit family.</text>
</comment>
<dbReference type="GO" id="GO:0005743">
    <property type="term" value="C:mitochondrial inner membrane"/>
    <property type="evidence" value="ECO:0007669"/>
    <property type="project" value="UniProtKB-SubCell"/>
</dbReference>
<keyword evidence="4" id="KW-0679">Respiratory chain</keyword>
<evidence type="ECO:0000256" key="8">
    <source>
        <dbReference type="ARBA" id="ARBA00023136"/>
    </source>
</evidence>
<evidence type="ECO:0000256" key="6">
    <source>
        <dbReference type="ARBA" id="ARBA00022982"/>
    </source>
</evidence>
<evidence type="ECO:0000256" key="3">
    <source>
        <dbReference type="ARBA" id="ARBA00022448"/>
    </source>
</evidence>
<comment type="caution">
    <text evidence="9">The sequence shown here is derived from an EMBL/GenBank/DDBJ whole genome shotgun (WGS) entry which is preliminary data.</text>
</comment>
<dbReference type="EMBL" id="JAWDJX010000027">
    <property type="protein sequence ID" value="KAK3051170.1"/>
    <property type="molecule type" value="Genomic_DNA"/>
</dbReference>
<reference evidence="9" key="1">
    <citation type="submission" date="2023-04" db="EMBL/GenBank/DDBJ databases">
        <title>Black Yeasts Isolated from many extreme environments.</title>
        <authorList>
            <person name="Coleine C."/>
            <person name="Stajich J.E."/>
            <person name="Selbmann L."/>
        </authorList>
    </citation>
    <scope>NUCLEOTIDE SEQUENCE</scope>
    <source>
        <strain evidence="9">CCFEE 5312</strain>
    </source>
</reference>
<dbReference type="InterPro" id="IPR006806">
    <property type="entry name" value="NDUFA5"/>
</dbReference>
<keyword evidence="8" id="KW-0472">Membrane</keyword>
<accession>A0AAJ0DC05</accession>